<gene>
    <name evidence="1" type="ORF">CBW65_11035</name>
</gene>
<name>A0A1Y0IN55_9BACL</name>
<organism evidence="1 2">
    <name type="scientific">Tumebacillus avium</name>
    <dbReference type="NCBI Taxonomy" id="1903704"/>
    <lineage>
        <taxon>Bacteria</taxon>
        <taxon>Bacillati</taxon>
        <taxon>Bacillota</taxon>
        <taxon>Bacilli</taxon>
        <taxon>Bacillales</taxon>
        <taxon>Alicyclobacillaceae</taxon>
        <taxon>Tumebacillus</taxon>
    </lineage>
</organism>
<dbReference type="KEGG" id="tum:CBW65_11035"/>
<reference evidence="2" key="1">
    <citation type="submission" date="2017-05" db="EMBL/GenBank/DDBJ databases">
        <authorList>
            <person name="Sung H."/>
        </authorList>
    </citation>
    <scope>NUCLEOTIDE SEQUENCE [LARGE SCALE GENOMIC DNA]</scope>
    <source>
        <strain evidence="2">AR23208</strain>
    </source>
</reference>
<evidence type="ECO:0000313" key="2">
    <source>
        <dbReference type="Proteomes" id="UP000195437"/>
    </source>
</evidence>
<dbReference type="AlphaFoldDB" id="A0A1Y0IN55"/>
<sequence>MSIHISMKEIFFGGIVASLLFTGCGVNEPEVTPTFPAVESSPAKGPDEQKVNEEVKQYPSAAILAIDLNRPVATEAEMEGLAKDVELYFQNQGPGKQLSAPIRAGSLITMFYQMGTSTPTVAAAGVGLGVNDMPAHVLAWQTAGQWKAQPYPQAGAADAAEREAIFNASPYRFAMFKSLYSKGDLLAVVLEYGNSKAGQEVQLLRLENGVWRLLWLPTYNKWETLYNAQVEMQGIDRFLVHREDNRDPNRRWDEVWELNDDHYEQIQ</sequence>
<protein>
    <submittedName>
        <fullName evidence="1">Uncharacterized protein</fullName>
    </submittedName>
</protein>
<proteinExistence type="predicted"/>
<keyword evidence="2" id="KW-1185">Reference proteome</keyword>
<evidence type="ECO:0000313" key="1">
    <source>
        <dbReference type="EMBL" id="ARU61479.1"/>
    </source>
</evidence>
<dbReference type="EMBL" id="CP021434">
    <property type="protein sequence ID" value="ARU61479.1"/>
    <property type="molecule type" value="Genomic_DNA"/>
</dbReference>
<accession>A0A1Y0IN55</accession>
<dbReference type="Proteomes" id="UP000195437">
    <property type="component" value="Chromosome"/>
</dbReference>